<dbReference type="InterPro" id="IPR011032">
    <property type="entry name" value="GroES-like_sf"/>
</dbReference>
<dbReference type="Proteomes" id="UP000621560">
    <property type="component" value="Unassembled WGS sequence"/>
</dbReference>
<evidence type="ECO:0000256" key="2">
    <source>
        <dbReference type="ARBA" id="ARBA00022833"/>
    </source>
</evidence>
<dbReference type="Pfam" id="PF00107">
    <property type="entry name" value="ADH_zinc_N"/>
    <property type="match status" value="1"/>
</dbReference>
<dbReference type="InterPro" id="IPR013149">
    <property type="entry name" value="ADH-like_C"/>
</dbReference>
<keyword evidence="8" id="KW-1185">Reference proteome</keyword>
<evidence type="ECO:0000313" key="7">
    <source>
        <dbReference type="EMBL" id="MBD2845027.1"/>
    </source>
</evidence>
<comment type="cofactor">
    <cofactor evidence="4">
        <name>Zn(2+)</name>
        <dbReference type="ChEBI" id="CHEBI:29105"/>
    </cofactor>
</comment>
<dbReference type="Gene3D" id="3.40.50.720">
    <property type="entry name" value="NAD(P)-binding Rossmann-like Domain"/>
    <property type="match status" value="1"/>
</dbReference>
<proteinExistence type="inferred from homology"/>
<dbReference type="PROSITE" id="PS00059">
    <property type="entry name" value="ADH_ZINC"/>
    <property type="match status" value="1"/>
</dbReference>
<dbReference type="InterPro" id="IPR050129">
    <property type="entry name" value="Zn_alcohol_dh"/>
</dbReference>
<evidence type="ECO:0000313" key="8">
    <source>
        <dbReference type="Proteomes" id="UP000621560"/>
    </source>
</evidence>
<dbReference type="SUPFAM" id="SSF50129">
    <property type="entry name" value="GroES-like"/>
    <property type="match status" value="1"/>
</dbReference>
<comment type="caution">
    <text evidence="7">The sequence shown here is derived from an EMBL/GenBank/DDBJ whole genome shotgun (WGS) entry which is preliminary data.</text>
</comment>
<evidence type="ECO:0000259" key="6">
    <source>
        <dbReference type="Pfam" id="PF08240"/>
    </source>
</evidence>
<keyword evidence="3" id="KW-0560">Oxidoreductase</keyword>
<accession>A0A927GRU0</accession>
<evidence type="ECO:0000256" key="1">
    <source>
        <dbReference type="ARBA" id="ARBA00022723"/>
    </source>
</evidence>
<protein>
    <submittedName>
        <fullName evidence="7">Zinc-dependent alcohol dehydrogenase family protein</fullName>
    </submittedName>
</protein>
<dbReference type="GO" id="GO:0008270">
    <property type="term" value="F:zinc ion binding"/>
    <property type="evidence" value="ECO:0007669"/>
    <property type="project" value="InterPro"/>
</dbReference>
<dbReference type="CDD" id="cd08234">
    <property type="entry name" value="threonine_DH_like"/>
    <property type="match status" value="1"/>
</dbReference>
<dbReference type="EMBL" id="JACXIZ010000013">
    <property type="protein sequence ID" value="MBD2845027.1"/>
    <property type="molecule type" value="Genomic_DNA"/>
</dbReference>
<reference evidence="7" key="1">
    <citation type="submission" date="2020-09" db="EMBL/GenBank/DDBJ databases">
        <title>A novel bacterium of genus Paenibacillus, isolated from South China Sea.</title>
        <authorList>
            <person name="Huang H."/>
            <person name="Mo K."/>
            <person name="Hu Y."/>
        </authorList>
    </citation>
    <scope>NUCLEOTIDE SEQUENCE</scope>
    <source>
        <strain evidence="7">IB182496</strain>
    </source>
</reference>
<dbReference type="Gene3D" id="3.90.180.10">
    <property type="entry name" value="Medium-chain alcohol dehydrogenases, catalytic domain"/>
    <property type="match status" value="1"/>
</dbReference>
<evidence type="ECO:0000256" key="3">
    <source>
        <dbReference type="ARBA" id="ARBA00023002"/>
    </source>
</evidence>
<dbReference type="GO" id="GO:0016491">
    <property type="term" value="F:oxidoreductase activity"/>
    <property type="evidence" value="ECO:0007669"/>
    <property type="project" value="UniProtKB-KW"/>
</dbReference>
<dbReference type="RefSeq" id="WP_190916225.1">
    <property type="nucleotide sequence ID" value="NZ_JACXIZ010000013.1"/>
</dbReference>
<keyword evidence="2 4" id="KW-0862">Zinc</keyword>
<organism evidence="7 8">
    <name type="scientific">Paenibacillus sabuli</name>
    <dbReference type="NCBI Taxonomy" id="2772509"/>
    <lineage>
        <taxon>Bacteria</taxon>
        <taxon>Bacillati</taxon>
        <taxon>Bacillota</taxon>
        <taxon>Bacilli</taxon>
        <taxon>Bacillales</taxon>
        <taxon>Paenibacillaceae</taxon>
        <taxon>Paenibacillus</taxon>
    </lineage>
</organism>
<feature type="domain" description="Alcohol dehydrogenase-like C-terminal" evidence="5">
    <location>
        <begin position="174"/>
        <end position="284"/>
    </location>
</feature>
<evidence type="ECO:0000256" key="4">
    <source>
        <dbReference type="RuleBase" id="RU361277"/>
    </source>
</evidence>
<feature type="domain" description="Alcohol dehydrogenase-like N-terminal" evidence="6">
    <location>
        <begin position="23"/>
        <end position="135"/>
    </location>
</feature>
<dbReference type="InterPro" id="IPR002328">
    <property type="entry name" value="ADH_Zn_CS"/>
</dbReference>
<comment type="similarity">
    <text evidence="4">Belongs to the zinc-containing alcohol dehydrogenase family.</text>
</comment>
<sequence>MRAAILTDKKQMELKQAAELELGPKDVRLEVKACGICGTDQHIYHGQPGSAAVTPPIVLGHELSGIVAAVGSEVKLHAVGDRVSVDPNIYCGSCVFCRKGIVQLCDNLQAIGVTRDGGMGESCVVPEANCYRMPDHMSYVAGALAEPLGCVLHGLKKLTVRPSDAVLVIGGGFIGQLFVQLLRSQGRSGRLAVSEPIETKHQSLLELGASEIIGDPSNIDAVRDTFDIVIECVGRRQSMETALQAAAKGGQVLLFGVAAPHTEVTLTPYHVFVKELRIMGSFINPYTHLDALGCIAAGDVDVEGLVSHRFALDEVPDMMARYPQLEVTKGIIVY</sequence>
<evidence type="ECO:0000259" key="5">
    <source>
        <dbReference type="Pfam" id="PF00107"/>
    </source>
</evidence>
<dbReference type="PANTHER" id="PTHR43401:SF2">
    <property type="entry name" value="L-THREONINE 3-DEHYDROGENASE"/>
    <property type="match status" value="1"/>
</dbReference>
<name>A0A927GRU0_9BACL</name>
<dbReference type="PANTHER" id="PTHR43401">
    <property type="entry name" value="L-THREONINE 3-DEHYDROGENASE"/>
    <property type="match status" value="1"/>
</dbReference>
<dbReference type="InterPro" id="IPR013154">
    <property type="entry name" value="ADH-like_N"/>
</dbReference>
<keyword evidence="1 4" id="KW-0479">Metal-binding</keyword>
<dbReference type="Pfam" id="PF08240">
    <property type="entry name" value="ADH_N"/>
    <property type="match status" value="1"/>
</dbReference>
<dbReference type="AlphaFoldDB" id="A0A927GRU0"/>
<gene>
    <name evidence="7" type="ORF">IDH44_07480</name>
</gene>
<dbReference type="SUPFAM" id="SSF51735">
    <property type="entry name" value="NAD(P)-binding Rossmann-fold domains"/>
    <property type="match status" value="1"/>
</dbReference>
<dbReference type="InterPro" id="IPR036291">
    <property type="entry name" value="NAD(P)-bd_dom_sf"/>
</dbReference>